<feature type="transmembrane region" description="Helical" evidence="8">
    <location>
        <begin position="732"/>
        <end position="753"/>
    </location>
</feature>
<dbReference type="InterPro" id="IPR013525">
    <property type="entry name" value="ABC2_TM"/>
</dbReference>
<dbReference type="InParanoid" id="A0A316VXE2"/>
<comment type="subcellular location">
    <subcellularLocation>
        <location evidence="1">Membrane</location>
        <topology evidence="1">Multi-pass membrane protein</topology>
    </subcellularLocation>
</comment>
<evidence type="ECO:0000313" key="11">
    <source>
        <dbReference type="Proteomes" id="UP000245783"/>
    </source>
</evidence>
<dbReference type="GO" id="GO:0016887">
    <property type="term" value="F:ATP hydrolysis activity"/>
    <property type="evidence" value="ECO:0007669"/>
    <property type="project" value="InterPro"/>
</dbReference>
<dbReference type="SUPFAM" id="SSF52540">
    <property type="entry name" value="P-loop containing nucleoside triphosphate hydrolases"/>
    <property type="match status" value="1"/>
</dbReference>
<dbReference type="Gene3D" id="3.40.50.300">
    <property type="entry name" value="P-loop containing nucleotide triphosphate hydrolases"/>
    <property type="match status" value="1"/>
</dbReference>
<accession>A0A316VXE2</accession>
<feature type="transmembrane region" description="Helical" evidence="8">
    <location>
        <begin position="960"/>
        <end position="983"/>
    </location>
</feature>
<name>A0A316VXE2_9BASI</name>
<evidence type="ECO:0000256" key="5">
    <source>
        <dbReference type="ARBA" id="ARBA00022840"/>
    </source>
</evidence>
<evidence type="ECO:0000256" key="8">
    <source>
        <dbReference type="SAM" id="Phobius"/>
    </source>
</evidence>
<evidence type="ECO:0000256" key="1">
    <source>
        <dbReference type="ARBA" id="ARBA00004141"/>
    </source>
</evidence>
<feature type="transmembrane region" description="Helical" evidence="8">
    <location>
        <begin position="330"/>
        <end position="354"/>
    </location>
</feature>
<dbReference type="InterPro" id="IPR003593">
    <property type="entry name" value="AAA+_ATPase"/>
</dbReference>
<dbReference type="PANTHER" id="PTHR48041">
    <property type="entry name" value="ABC TRANSPORTER G FAMILY MEMBER 28"/>
    <property type="match status" value="1"/>
</dbReference>
<feature type="domain" description="ABC transporter" evidence="9">
    <location>
        <begin position="400"/>
        <end position="652"/>
    </location>
</feature>
<keyword evidence="3 8" id="KW-0812">Transmembrane</keyword>
<evidence type="ECO:0000256" key="4">
    <source>
        <dbReference type="ARBA" id="ARBA00022741"/>
    </source>
</evidence>
<dbReference type="InterPro" id="IPR003439">
    <property type="entry name" value="ABC_transporter-like_ATP-bd"/>
</dbReference>
<evidence type="ECO:0000259" key="9">
    <source>
        <dbReference type="PROSITE" id="PS50893"/>
    </source>
</evidence>
<feature type="transmembrane region" description="Helical" evidence="8">
    <location>
        <begin position="806"/>
        <end position="834"/>
    </location>
</feature>
<keyword evidence="7 8" id="KW-0472">Membrane</keyword>
<dbReference type="SMART" id="SM00382">
    <property type="entry name" value="AAA"/>
    <property type="match status" value="1"/>
</dbReference>
<dbReference type="Proteomes" id="UP000245783">
    <property type="component" value="Unassembled WGS sequence"/>
</dbReference>
<dbReference type="PROSITE" id="PS00211">
    <property type="entry name" value="ABC_TRANSPORTER_1"/>
    <property type="match status" value="1"/>
</dbReference>
<feature type="transmembrane region" description="Helical" evidence="8">
    <location>
        <begin position="846"/>
        <end position="868"/>
    </location>
</feature>
<dbReference type="GO" id="GO:0005524">
    <property type="term" value="F:ATP binding"/>
    <property type="evidence" value="ECO:0007669"/>
    <property type="project" value="UniProtKB-KW"/>
</dbReference>
<feature type="transmembrane region" description="Helical" evidence="8">
    <location>
        <begin position="765"/>
        <end position="785"/>
    </location>
</feature>
<dbReference type="InterPro" id="IPR050352">
    <property type="entry name" value="ABCG_transporters"/>
</dbReference>
<reference evidence="10 11" key="1">
    <citation type="journal article" date="2018" name="Mol. Biol. Evol.">
        <title>Broad Genomic Sampling Reveals a Smut Pathogenic Ancestry of the Fungal Clade Ustilaginomycotina.</title>
        <authorList>
            <person name="Kijpornyongpan T."/>
            <person name="Mondo S.J."/>
            <person name="Barry K."/>
            <person name="Sandor L."/>
            <person name="Lee J."/>
            <person name="Lipzen A."/>
            <person name="Pangilinan J."/>
            <person name="LaButti K."/>
            <person name="Hainaut M."/>
            <person name="Henrissat B."/>
            <person name="Grigoriev I.V."/>
            <person name="Spatafora J.W."/>
            <person name="Aime M.C."/>
        </authorList>
    </citation>
    <scope>NUCLEOTIDE SEQUENCE [LARGE SCALE GENOMIC DNA]</scope>
    <source>
        <strain evidence="10 11">MCA 4658</strain>
    </source>
</reference>
<dbReference type="Pfam" id="PF01061">
    <property type="entry name" value="ABC2_membrane"/>
    <property type="match status" value="1"/>
</dbReference>
<protein>
    <recommendedName>
        <fullName evidence="9">ABC transporter domain-containing protein</fullName>
    </recommendedName>
</protein>
<dbReference type="InterPro" id="IPR027417">
    <property type="entry name" value="P-loop_NTPase"/>
</dbReference>
<keyword evidence="11" id="KW-1185">Reference proteome</keyword>
<evidence type="ECO:0000256" key="3">
    <source>
        <dbReference type="ARBA" id="ARBA00022692"/>
    </source>
</evidence>
<evidence type="ECO:0000256" key="6">
    <source>
        <dbReference type="ARBA" id="ARBA00022989"/>
    </source>
</evidence>
<dbReference type="STRING" id="1522189.A0A316VXE2"/>
<keyword evidence="6 8" id="KW-1133">Transmembrane helix</keyword>
<dbReference type="Pfam" id="PF00005">
    <property type="entry name" value="ABC_tran"/>
    <property type="match status" value="1"/>
</dbReference>
<keyword evidence="2" id="KW-0813">Transport</keyword>
<keyword evidence="5" id="KW-0067">ATP-binding</keyword>
<evidence type="ECO:0000256" key="2">
    <source>
        <dbReference type="ARBA" id="ARBA00022448"/>
    </source>
</evidence>
<evidence type="ECO:0000256" key="7">
    <source>
        <dbReference type="ARBA" id="ARBA00023136"/>
    </source>
</evidence>
<feature type="transmembrane region" description="Helical" evidence="8">
    <location>
        <begin position="875"/>
        <end position="895"/>
    </location>
</feature>
<organism evidence="10 11">
    <name type="scientific">Ceraceosorus guamensis</name>
    <dbReference type="NCBI Taxonomy" id="1522189"/>
    <lineage>
        <taxon>Eukaryota</taxon>
        <taxon>Fungi</taxon>
        <taxon>Dikarya</taxon>
        <taxon>Basidiomycota</taxon>
        <taxon>Ustilaginomycotina</taxon>
        <taxon>Exobasidiomycetes</taxon>
        <taxon>Ceraceosorales</taxon>
        <taxon>Ceraceosoraceae</taxon>
        <taxon>Ceraceosorus</taxon>
    </lineage>
</organism>
<dbReference type="EMBL" id="KZ819399">
    <property type="protein sequence ID" value="PWN41103.1"/>
    <property type="molecule type" value="Genomic_DNA"/>
</dbReference>
<dbReference type="InterPro" id="IPR017871">
    <property type="entry name" value="ABC_transporter-like_CS"/>
</dbReference>
<dbReference type="GeneID" id="37033827"/>
<keyword evidence="4" id="KW-0547">Nucleotide-binding</keyword>
<dbReference type="PANTHER" id="PTHR48041:SF91">
    <property type="entry name" value="ABC TRANSPORTER G FAMILY MEMBER 28"/>
    <property type="match status" value="1"/>
</dbReference>
<dbReference type="AlphaFoldDB" id="A0A316VXE2"/>
<dbReference type="OrthoDB" id="66620at2759"/>
<dbReference type="RefSeq" id="XP_025368263.1">
    <property type="nucleotide sequence ID" value="XM_025511957.1"/>
</dbReference>
<dbReference type="GO" id="GO:0016020">
    <property type="term" value="C:membrane"/>
    <property type="evidence" value="ECO:0007669"/>
    <property type="project" value="UniProtKB-SubCell"/>
</dbReference>
<sequence length="987" mass="105047">MNVTPPASPPPPPLPINSPLSLYQPCPPGLRGDDCSQAACNSTFQAPSQRFLASNTSLTGCSTCADGFRGINCNVCFGAQSCASLAKELGVGANNSSNPAVTSTSSALGQGLALSTLSCHAQPRVVPSSVHYGECSIDNPTLSSVFPGAQFTIAITKVGNDGPGDFAATGLAPWDAQAGTALSSVFLDGKQQFYCQASSCSASNTTTPVSQPDAKFGTDNWTCQDLTCHCIPGTTFCSKPGLQLDKLINGLDGNLSLPCDYGDPANPSARTTCAFKSATIMQFLGANGLRLNNCLFGGCVSQSALQTLWSQEAEAARLSVRGSGKLSGKVAGAVSAIAILIALVIALLMWGLFLRRRAMGQPRQDAPGALGLRWTSIEYKVRSSSGLRRREVLHKDSSTIELQEIDEDPEVLNNTGDVTVLHPMGGECEPGSLTVLMGASGAGKSSLVEILAGKAKDGLFRGSIAYTVASGALLGEPNTCDQRTLAFVDQDDALPGYLTVREALEAACQLALPENRTREERARIINDVLTVLGLIRVQHRLIGSAQKRGLSGGERRRVSIGCALVGRPRLLILDEPLSGLDAMAASAVMDLLRNLASGPHGTTILLTIHQPSSDLFMAPDHVMVLAHGHVVFDGVPEQAIDFCSRRGINLKPGQGVAETLLHLTKDGPESGKRSRGYSSFVPFFCTSLETGRESSVPGKRIIHEGVRTQVLTQVMVLCRRLWLQTKREPTGAVAHILGAVILGLFTGGAFFQVKLTIGGFQNRVGSMFFTLLLLAFSALSAVTGINAARTLMERERGSGMYGPLPWLVSHLAFDLFFLRAIPAVILTIIIYWMVGLAHDAARFFEFMLITIVFACDAGITNAILGVLFRNLSTAILCAGLLLIFQLGFAGFLLNVKTLPKVLRWLSWLCPIRYALEAVGTNELEGLSIVDNLSGVAINTPVSLVAPGLFGFTDNAYYRNLLVLALGFLLAHLLILGLAVHYLMRERR</sequence>
<dbReference type="GO" id="GO:0140359">
    <property type="term" value="F:ABC-type transporter activity"/>
    <property type="evidence" value="ECO:0007669"/>
    <property type="project" value="InterPro"/>
</dbReference>
<proteinExistence type="predicted"/>
<gene>
    <name evidence="10" type="ORF">IE81DRAFT_292394</name>
</gene>
<evidence type="ECO:0000313" key="10">
    <source>
        <dbReference type="EMBL" id="PWN41103.1"/>
    </source>
</evidence>
<dbReference type="PROSITE" id="PS50893">
    <property type="entry name" value="ABC_TRANSPORTER_2"/>
    <property type="match status" value="1"/>
</dbReference>